<organism evidence="2 3">
    <name type="scientific">Cloacibacillus evryensis</name>
    <dbReference type="NCBI Taxonomy" id="508460"/>
    <lineage>
        <taxon>Bacteria</taxon>
        <taxon>Thermotogati</taxon>
        <taxon>Synergistota</taxon>
        <taxon>Synergistia</taxon>
        <taxon>Synergistales</taxon>
        <taxon>Synergistaceae</taxon>
        <taxon>Cloacibacillus</taxon>
    </lineage>
</organism>
<keyword evidence="3" id="KW-1185">Reference proteome</keyword>
<evidence type="ECO:0000256" key="1">
    <source>
        <dbReference type="SAM" id="Phobius"/>
    </source>
</evidence>
<reference evidence="2 3" key="1">
    <citation type="submission" date="2022-06" db="EMBL/GenBank/DDBJ databases">
        <title>Isolation of gut microbiota from human fecal samples.</title>
        <authorList>
            <person name="Pamer E.G."/>
            <person name="Barat B."/>
            <person name="Waligurski E."/>
            <person name="Medina S."/>
            <person name="Paddock L."/>
            <person name="Mostad J."/>
        </authorList>
    </citation>
    <scope>NUCLEOTIDE SEQUENCE [LARGE SCALE GENOMIC DNA]</scope>
    <source>
        <strain evidence="2 3">DFI.9.90</strain>
    </source>
</reference>
<name>A0AAW5KCE1_9BACT</name>
<proteinExistence type="predicted"/>
<dbReference type="EMBL" id="JANFYT010000037">
    <property type="protein sequence ID" value="MCQ4815458.1"/>
    <property type="molecule type" value="Genomic_DNA"/>
</dbReference>
<feature type="transmembrane region" description="Helical" evidence="1">
    <location>
        <begin position="42"/>
        <end position="62"/>
    </location>
</feature>
<accession>A0AAW5KCE1</accession>
<keyword evidence="1" id="KW-0812">Transmembrane</keyword>
<dbReference type="Proteomes" id="UP001205919">
    <property type="component" value="Unassembled WGS sequence"/>
</dbReference>
<keyword evidence="1" id="KW-0472">Membrane</keyword>
<protein>
    <submittedName>
        <fullName evidence="2">Uncharacterized protein</fullName>
    </submittedName>
</protein>
<dbReference type="RefSeq" id="WP_008709696.1">
    <property type="nucleotide sequence ID" value="NZ_CABKQM010000003.1"/>
</dbReference>
<dbReference type="GeneID" id="95755397"/>
<dbReference type="AlphaFoldDB" id="A0AAW5KCE1"/>
<evidence type="ECO:0000313" key="3">
    <source>
        <dbReference type="Proteomes" id="UP001205919"/>
    </source>
</evidence>
<gene>
    <name evidence="2" type="ORF">NE630_13545</name>
</gene>
<sequence>MTARTMRYEQKPFGTIKIKTLAVFLLPSALLLSFIVEPKLLYASFALAATFAYGALLNIFVFRRGAETYRMLNIVLEKIFNVM</sequence>
<evidence type="ECO:0000313" key="2">
    <source>
        <dbReference type="EMBL" id="MCQ4815458.1"/>
    </source>
</evidence>
<keyword evidence="1" id="KW-1133">Transmembrane helix</keyword>
<comment type="caution">
    <text evidence="2">The sequence shown here is derived from an EMBL/GenBank/DDBJ whole genome shotgun (WGS) entry which is preliminary data.</text>
</comment>
<feature type="transmembrane region" description="Helical" evidence="1">
    <location>
        <begin position="20"/>
        <end position="36"/>
    </location>
</feature>